<dbReference type="InterPro" id="IPR042213">
    <property type="entry name" value="NBD_C_sf"/>
</dbReference>
<dbReference type="EMBL" id="MWUE01000003">
    <property type="protein sequence ID" value="OQP36173.1"/>
    <property type="molecule type" value="Genomic_DNA"/>
</dbReference>
<evidence type="ECO:0000256" key="3">
    <source>
        <dbReference type="ARBA" id="ARBA00022741"/>
    </source>
</evidence>
<accession>A0A1V9DQN6</accession>
<dbReference type="InterPro" id="IPR050007">
    <property type="entry name" value="OtnK"/>
</dbReference>
<evidence type="ECO:0000256" key="11">
    <source>
        <dbReference type="ARBA" id="ARBA00039461"/>
    </source>
</evidence>
<evidence type="ECO:0000259" key="14">
    <source>
        <dbReference type="Pfam" id="PF17042"/>
    </source>
</evidence>
<dbReference type="Pfam" id="PF07005">
    <property type="entry name" value="SBD_N"/>
    <property type="match status" value="1"/>
</dbReference>
<evidence type="ECO:0000256" key="9">
    <source>
        <dbReference type="ARBA" id="ARBA00037335"/>
    </source>
</evidence>
<dbReference type="Pfam" id="PF17042">
    <property type="entry name" value="NBD_C"/>
    <property type="match status" value="1"/>
</dbReference>
<dbReference type="InterPro" id="IPR037051">
    <property type="entry name" value="4-carb_acid_sugar_kinase_N_sf"/>
</dbReference>
<evidence type="ECO:0000259" key="13">
    <source>
        <dbReference type="Pfam" id="PF07005"/>
    </source>
</evidence>
<gene>
    <name evidence="15" type="ORF">B2J69_00965</name>
</gene>
<keyword evidence="16" id="KW-1185">Reference proteome</keyword>
<evidence type="ECO:0000256" key="2">
    <source>
        <dbReference type="ARBA" id="ARBA00022679"/>
    </source>
</evidence>
<dbReference type="GO" id="GO:0016301">
    <property type="term" value="F:kinase activity"/>
    <property type="evidence" value="ECO:0007669"/>
    <property type="project" value="UniProtKB-KW"/>
</dbReference>
<dbReference type="SUPFAM" id="SSF142764">
    <property type="entry name" value="YgbK-like"/>
    <property type="match status" value="1"/>
</dbReference>
<evidence type="ECO:0000256" key="10">
    <source>
        <dbReference type="ARBA" id="ARBA00039095"/>
    </source>
</evidence>
<evidence type="ECO:0000313" key="16">
    <source>
        <dbReference type="Proteomes" id="UP000192769"/>
    </source>
</evidence>
<dbReference type="InterPro" id="IPR010737">
    <property type="entry name" value="4-carb_acid_sugar_kinase_N"/>
</dbReference>
<comment type="catalytic activity">
    <reaction evidence="7">
        <text>3-dehydro-L-erythronate + ATP = 3-dehydro-4-O-phospho-L-erythronate + ADP + H(+)</text>
        <dbReference type="Rhea" id="RHEA:52552"/>
        <dbReference type="ChEBI" id="CHEBI:15378"/>
        <dbReference type="ChEBI" id="CHEBI:30616"/>
        <dbReference type="ChEBI" id="CHEBI:136592"/>
        <dbReference type="ChEBI" id="CHEBI:136670"/>
        <dbReference type="ChEBI" id="CHEBI:456216"/>
        <dbReference type="EC" id="2.7.1.217"/>
    </reaction>
</comment>
<comment type="function">
    <text evidence="9">Catalyzes the ATP-dependent phosphorylation of 3-oxo-tetronate to 3-oxo-tetronate 4-phosphate.</text>
</comment>
<keyword evidence="6" id="KW-0119">Carbohydrate metabolism</keyword>
<evidence type="ECO:0000313" key="15">
    <source>
        <dbReference type="EMBL" id="OQP36173.1"/>
    </source>
</evidence>
<comment type="similarity">
    <text evidence="1">Belongs to the four-carbon acid sugar kinase family.</text>
</comment>
<keyword evidence="5" id="KW-0067">ATP-binding</keyword>
<dbReference type="Gene3D" id="3.40.980.20">
    <property type="entry name" value="Four-carbon acid sugar kinase, nucleotide binding domain"/>
    <property type="match status" value="1"/>
</dbReference>
<reference evidence="15 16" key="1">
    <citation type="submission" date="2017-02" db="EMBL/GenBank/DDBJ databases">
        <title>Whole genome shotgun sequence of Pantoea agglomerans strain AS1 isolated from a cycad, Zamia floridana in Central Florida, USA.</title>
        <authorList>
            <person name="Lata P."/>
            <person name="Govindarajan S."/>
            <person name="Qi F."/>
            <person name="Li J.-L."/>
            <person name="Maurya S.K."/>
            <person name="Sahoo M.K."/>
        </authorList>
    </citation>
    <scope>NUCLEOTIDE SEQUENCE [LARGE SCALE GENOMIC DNA]</scope>
    <source>
        <strain evidence="15 16">AS1</strain>
    </source>
</reference>
<feature type="domain" description="Four-carbon acid sugar kinase N-terminal" evidence="13">
    <location>
        <begin position="4"/>
        <end position="229"/>
    </location>
</feature>
<evidence type="ECO:0000256" key="7">
    <source>
        <dbReference type="ARBA" id="ARBA00035898"/>
    </source>
</evidence>
<comment type="caution">
    <text evidence="15">The sequence shown here is derived from an EMBL/GenBank/DDBJ whole genome shotgun (WGS) entry which is preliminary data.</text>
</comment>
<name>A0A1V9DQN6_9GAMM</name>
<keyword evidence="3" id="KW-0547">Nucleotide-binding</keyword>
<dbReference type="RefSeq" id="WP_081134960.1">
    <property type="nucleotide sequence ID" value="NZ_MWUE01000003.1"/>
</dbReference>
<keyword evidence="2" id="KW-0808">Transferase</keyword>
<organism evidence="15 16">
    <name type="scientific">Pantoea latae</name>
    <dbReference type="NCBI Taxonomy" id="1964541"/>
    <lineage>
        <taxon>Bacteria</taxon>
        <taxon>Pseudomonadati</taxon>
        <taxon>Pseudomonadota</taxon>
        <taxon>Gammaproteobacteria</taxon>
        <taxon>Enterobacterales</taxon>
        <taxon>Erwiniaceae</taxon>
        <taxon>Pantoea</taxon>
    </lineage>
</organism>
<keyword evidence="4" id="KW-0418">Kinase</keyword>
<dbReference type="OrthoDB" id="191465at2"/>
<proteinExistence type="inferred from homology"/>
<feature type="domain" description="Four-carbon acid sugar kinase nucleotide binding" evidence="14">
    <location>
        <begin position="255"/>
        <end position="411"/>
    </location>
</feature>
<dbReference type="GO" id="GO:0005524">
    <property type="term" value="F:ATP binding"/>
    <property type="evidence" value="ECO:0007669"/>
    <property type="project" value="UniProtKB-KW"/>
</dbReference>
<sequence>MIRLGVIADDFTGATDIASFMVNAGWKVVMFNGVPEQAFASEGVDAIVIALKSRSIAVEDAVSQSLAASDWLKAQGCQRQLFKYCSTFDSTAQGNIGPVTDALMKNLHAEMTLVCPAVPDNGRTIVHGHLFVKGELLNESGMQHHPVTPMKASSLKKLMEAQSTGLCGNITLDTVKNHPDQIQAQLAALQKSQARYVIFDVLDNADLLTVARATAAFPLVTGAAGLGYAIAAVETQQQQRGAGSGMTIEAAGYSVVLSGSCSSMTRQQVDFYQQRAASLALDVEKILHDAAYLPVVAEWVRQHAEDALAPLVYATQPPQIIALIQEKYGAARVSEKIEGFFAELAQTLSQQGFNKFIVAGGETSGAVTQGLHIRGMVIGDAVAPGVPWTQVLDERKWVILKSGNFGNSDFFLKAQEPFHE</sequence>
<evidence type="ECO:0000256" key="1">
    <source>
        <dbReference type="ARBA" id="ARBA00005715"/>
    </source>
</evidence>
<evidence type="ECO:0000256" key="5">
    <source>
        <dbReference type="ARBA" id="ARBA00022840"/>
    </source>
</evidence>
<dbReference type="NCBIfam" id="NF043035">
    <property type="entry name" value="OxoTetrKin"/>
    <property type="match status" value="1"/>
</dbReference>
<dbReference type="AlphaFoldDB" id="A0A1V9DQN6"/>
<dbReference type="EC" id="2.7.1.217" evidence="10"/>
<dbReference type="Gene3D" id="3.40.50.10840">
    <property type="entry name" value="Putative sugar-binding, N-terminal domain"/>
    <property type="match status" value="1"/>
</dbReference>
<comment type="catalytic activity">
    <reaction evidence="8">
        <text>3-dehydro-D-erythronate + ATP = 3-dehydro-4-O-phospho-D-erythronate + ADP + H(+)</text>
        <dbReference type="Rhea" id="RHEA:52556"/>
        <dbReference type="ChEBI" id="CHEBI:15378"/>
        <dbReference type="ChEBI" id="CHEBI:30616"/>
        <dbReference type="ChEBI" id="CHEBI:57958"/>
        <dbReference type="ChEBI" id="CHEBI:136593"/>
        <dbReference type="ChEBI" id="CHEBI:456216"/>
        <dbReference type="EC" id="2.7.1.217"/>
    </reaction>
</comment>
<dbReference type="Proteomes" id="UP000192769">
    <property type="component" value="Unassembled WGS sequence"/>
</dbReference>
<evidence type="ECO:0000256" key="12">
    <source>
        <dbReference type="ARBA" id="ARBA00041377"/>
    </source>
</evidence>
<protein>
    <recommendedName>
        <fullName evidence="11">3-oxo-tetronate kinase</fullName>
        <ecNumber evidence="10">2.7.1.217</ecNumber>
    </recommendedName>
    <alternativeName>
        <fullName evidence="12">3-dehydrotetronate 4-kinase</fullName>
    </alternativeName>
</protein>
<evidence type="ECO:0000256" key="4">
    <source>
        <dbReference type="ARBA" id="ARBA00022777"/>
    </source>
</evidence>
<evidence type="ECO:0000256" key="6">
    <source>
        <dbReference type="ARBA" id="ARBA00023277"/>
    </source>
</evidence>
<evidence type="ECO:0000256" key="8">
    <source>
        <dbReference type="ARBA" id="ARBA00036346"/>
    </source>
</evidence>
<dbReference type="InterPro" id="IPR031475">
    <property type="entry name" value="NBD_C"/>
</dbReference>